<dbReference type="InterPro" id="IPR013324">
    <property type="entry name" value="RNA_pol_sigma_r3/r4-like"/>
</dbReference>
<dbReference type="CDD" id="cd06171">
    <property type="entry name" value="Sigma70_r4"/>
    <property type="match status" value="1"/>
</dbReference>
<name>A0A4V2SD40_9FIRM</name>
<evidence type="ECO:0000259" key="1">
    <source>
        <dbReference type="Pfam" id="PF08281"/>
    </source>
</evidence>
<keyword evidence="3" id="KW-1185">Reference proteome</keyword>
<feature type="domain" description="RNA polymerase sigma factor 70 region 4 type 2" evidence="1">
    <location>
        <begin position="78"/>
        <end position="128"/>
    </location>
</feature>
<protein>
    <submittedName>
        <fullName evidence="2">RNA polymerase sigma factor (Sigma-70 family)</fullName>
    </submittedName>
</protein>
<dbReference type="GO" id="GO:0016987">
    <property type="term" value="F:sigma factor activity"/>
    <property type="evidence" value="ECO:0007669"/>
    <property type="project" value="InterPro"/>
</dbReference>
<organism evidence="2 3">
    <name type="scientific">Frisingicoccus caecimuris</name>
    <dbReference type="NCBI Taxonomy" id="1796636"/>
    <lineage>
        <taxon>Bacteria</taxon>
        <taxon>Bacillati</taxon>
        <taxon>Bacillota</taxon>
        <taxon>Clostridia</taxon>
        <taxon>Lachnospirales</taxon>
        <taxon>Lachnospiraceae</taxon>
        <taxon>Frisingicoccus</taxon>
    </lineage>
</organism>
<dbReference type="GO" id="GO:0006352">
    <property type="term" value="P:DNA-templated transcription initiation"/>
    <property type="evidence" value="ECO:0007669"/>
    <property type="project" value="InterPro"/>
</dbReference>
<evidence type="ECO:0000313" key="3">
    <source>
        <dbReference type="Proteomes" id="UP000295711"/>
    </source>
</evidence>
<dbReference type="InterPro" id="IPR036388">
    <property type="entry name" value="WH-like_DNA-bd_sf"/>
</dbReference>
<comment type="caution">
    <text evidence="2">The sequence shown here is derived from an EMBL/GenBank/DDBJ whole genome shotgun (WGS) entry which is preliminary data.</text>
</comment>
<dbReference type="SUPFAM" id="SSF88659">
    <property type="entry name" value="Sigma3 and sigma4 domains of RNA polymerase sigma factors"/>
    <property type="match status" value="1"/>
</dbReference>
<dbReference type="AlphaFoldDB" id="A0A4V2SD40"/>
<dbReference type="Proteomes" id="UP000295711">
    <property type="component" value="Unassembled WGS sequence"/>
</dbReference>
<dbReference type="EMBL" id="SLXA01000021">
    <property type="protein sequence ID" value="TCO81840.1"/>
    <property type="molecule type" value="Genomic_DNA"/>
</dbReference>
<sequence length="135" mass="15996">MNEFEETVSYRFAAFCVKVLRISARRCYEEIGRRNEKEMSLSLLCENALDYLITEKKYFGVSHHFSVNGYLVEIRDDNIGEAIKQLDKIYQDILLLYYFLGFTNKEISEICDCSLRTVIRRKEQALKLMRKALEE</sequence>
<gene>
    <name evidence="2" type="ORF">EV212_1219</name>
</gene>
<dbReference type="Gene3D" id="1.10.10.10">
    <property type="entry name" value="Winged helix-like DNA-binding domain superfamily/Winged helix DNA-binding domain"/>
    <property type="match status" value="1"/>
</dbReference>
<dbReference type="Pfam" id="PF08281">
    <property type="entry name" value="Sigma70_r4_2"/>
    <property type="match status" value="1"/>
</dbReference>
<dbReference type="OrthoDB" id="9806818at2"/>
<dbReference type="InterPro" id="IPR013249">
    <property type="entry name" value="RNA_pol_sigma70_r4_t2"/>
</dbReference>
<evidence type="ECO:0000313" key="2">
    <source>
        <dbReference type="EMBL" id="TCO81840.1"/>
    </source>
</evidence>
<dbReference type="RefSeq" id="WP_132094289.1">
    <property type="nucleotide sequence ID" value="NZ_JANKAQ010000020.1"/>
</dbReference>
<proteinExistence type="predicted"/>
<dbReference type="GO" id="GO:0003677">
    <property type="term" value="F:DNA binding"/>
    <property type="evidence" value="ECO:0007669"/>
    <property type="project" value="InterPro"/>
</dbReference>
<accession>A0A4V2SD40</accession>
<reference evidence="2 3" key="1">
    <citation type="submission" date="2019-03" db="EMBL/GenBank/DDBJ databases">
        <title>Genomic Encyclopedia of Type Strains, Phase IV (KMG-IV): sequencing the most valuable type-strain genomes for metagenomic binning, comparative biology and taxonomic classification.</title>
        <authorList>
            <person name="Goeker M."/>
        </authorList>
    </citation>
    <scope>NUCLEOTIDE SEQUENCE [LARGE SCALE GENOMIC DNA]</scope>
    <source>
        <strain evidence="2 3">DSM 28559</strain>
    </source>
</reference>